<accession>S0EUG4</accession>
<protein>
    <submittedName>
        <fullName evidence="1">Uncharacterized protein</fullName>
    </submittedName>
</protein>
<dbReference type="KEGG" id="ccz:CCALI_01476"/>
<evidence type="ECO:0000313" key="1">
    <source>
        <dbReference type="EMBL" id="CCW35292.1"/>
    </source>
</evidence>
<dbReference type="EMBL" id="HF951689">
    <property type="protein sequence ID" value="CCW35292.1"/>
    <property type="molecule type" value="Genomic_DNA"/>
</dbReference>
<organism evidence="1 2">
    <name type="scientific">Chthonomonas calidirosea (strain DSM 23976 / ICMP 18418 / T49)</name>
    <dbReference type="NCBI Taxonomy" id="1303518"/>
    <lineage>
        <taxon>Bacteria</taxon>
        <taxon>Bacillati</taxon>
        <taxon>Armatimonadota</taxon>
        <taxon>Chthonomonadia</taxon>
        <taxon>Chthonomonadales</taxon>
        <taxon>Chthonomonadaceae</taxon>
        <taxon>Chthonomonas</taxon>
    </lineage>
</organism>
<evidence type="ECO:0000313" key="2">
    <source>
        <dbReference type="Proteomes" id="UP000014227"/>
    </source>
</evidence>
<dbReference type="Proteomes" id="UP000014227">
    <property type="component" value="Chromosome I"/>
</dbReference>
<reference evidence="2" key="1">
    <citation type="submission" date="2013-03" db="EMBL/GenBank/DDBJ databases">
        <title>Genome sequence of Chthonomonas calidirosea, the first sequenced genome from the Armatimonadetes phylum (formally candidate division OP10).</title>
        <authorList>
            <person name="Lee K.C.Y."/>
            <person name="Morgan X.C."/>
            <person name="Dunfield P.F."/>
            <person name="Tamas I."/>
            <person name="Houghton K.M."/>
            <person name="Vyssotski M."/>
            <person name="Ryan J.L.J."/>
            <person name="Lagutin K."/>
            <person name="McDonald I.R."/>
            <person name="Stott M.B."/>
        </authorList>
    </citation>
    <scope>NUCLEOTIDE SEQUENCE [LARGE SCALE GENOMIC DNA]</scope>
    <source>
        <strain evidence="2">DSM 23976 / ICMP 18418 / T49</strain>
    </source>
</reference>
<dbReference type="AlphaFoldDB" id="S0EUG4"/>
<sequence length="95" mass="10462">MESLSEYLCTGMVCTKTMCNGTPKNCVRALNWGLEAFEKLTYWPHFQCEPGGVPNAYCSNFYTTKCSIVEIWPTGTNCAGPPVSSTTNYTQICGL</sequence>
<dbReference type="HOGENOM" id="CLU_2367794_0_0_0"/>
<keyword evidence="2" id="KW-1185">Reference proteome</keyword>
<name>S0EUG4_CHTCT</name>
<gene>
    <name evidence="1" type="ORF">CCALI_01476</name>
</gene>
<proteinExistence type="predicted"/>
<dbReference type="InParanoid" id="S0EUG4"/>